<feature type="chain" id="PRO_5002139411" evidence="1">
    <location>
        <begin position="22"/>
        <end position="243"/>
    </location>
</feature>
<organism evidence="2 3">
    <name type="scientific">Geobacter soli</name>
    <dbReference type="NCBI Taxonomy" id="1510391"/>
    <lineage>
        <taxon>Bacteria</taxon>
        <taxon>Pseudomonadati</taxon>
        <taxon>Thermodesulfobacteriota</taxon>
        <taxon>Desulfuromonadia</taxon>
        <taxon>Geobacterales</taxon>
        <taxon>Geobacteraceae</taxon>
        <taxon>Geobacter</taxon>
    </lineage>
</organism>
<accession>A0A0C1TPJ4</accession>
<feature type="signal peptide" evidence="1">
    <location>
        <begin position="1"/>
        <end position="21"/>
    </location>
</feature>
<dbReference type="Pfam" id="PF13852">
    <property type="entry name" value="DUF4197"/>
    <property type="match status" value="1"/>
</dbReference>
<evidence type="ECO:0000256" key="1">
    <source>
        <dbReference type="SAM" id="SignalP"/>
    </source>
</evidence>
<comment type="caution">
    <text evidence="2">The sequence shown here is derived from an EMBL/GenBank/DDBJ whole genome shotgun (WGS) entry which is preliminary data.</text>
</comment>
<dbReference type="Proteomes" id="UP000031433">
    <property type="component" value="Unassembled WGS sequence"/>
</dbReference>
<dbReference type="AlphaFoldDB" id="A0A0C1TPJ4"/>
<reference evidence="2 3" key="1">
    <citation type="submission" date="2015-01" db="EMBL/GenBank/DDBJ databases">
        <title>Genome sequence of the anaerobic bacterium Geobacter soli GSS01, a dissimilatory Fe(III) reducer from soil.</title>
        <authorList>
            <person name="Yang G."/>
            <person name="Zhou S."/>
        </authorList>
    </citation>
    <scope>NUCLEOTIDE SEQUENCE [LARGE SCALE GENOMIC DNA]</scope>
    <source>
        <strain evidence="2 3">GSS01</strain>
    </source>
</reference>
<keyword evidence="1" id="KW-0732">Signal</keyword>
<dbReference type="RefSeq" id="WP_039645604.1">
    <property type="nucleotide sequence ID" value="NZ_JXBL01000001.1"/>
</dbReference>
<evidence type="ECO:0000313" key="3">
    <source>
        <dbReference type="Proteomes" id="UP000031433"/>
    </source>
</evidence>
<dbReference type="EMBL" id="JXBL01000001">
    <property type="protein sequence ID" value="KIE42754.1"/>
    <property type="molecule type" value="Genomic_DNA"/>
</dbReference>
<dbReference type="InterPro" id="IPR025245">
    <property type="entry name" value="DUF4197"/>
</dbReference>
<keyword evidence="3" id="KW-1185">Reference proteome</keyword>
<protein>
    <submittedName>
        <fullName evidence="2">Lipoprotein</fullName>
    </submittedName>
</protein>
<keyword evidence="2" id="KW-0449">Lipoprotein</keyword>
<name>A0A0C1TPJ4_9BACT</name>
<evidence type="ECO:0000313" key="2">
    <source>
        <dbReference type="EMBL" id="KIE42754.1"/>
    </source>
</evidence>
<proteinExistence type="predicted"/>
<sequence>MKRLLLLACLATLVTAGECRAGFLDELTQRAAPLLQGSALDDATVVKGLKEALATGTERAVNAVAKPDGYFGNQLVKILLPEKIRTAADVLGTLGYRKQVDEFVLSMNRAAEKAAPKAAGLFGDAVRQMTFDDAKKILNGGDRAATTFLEGKTRPKLFEEFKPVIAKSMSEVGTTRAYQEMIGKYEALPLAALAGGTSLDLDTYVTDKALDGLFTMLGEEEKKIRTNPAARTTDLLKTVFGSK</sequence>
<gene>
    <name evidence="2" type="ORF">SE37_08960</name>
</gene>